<protein>
    <recommendedName>
        <fullName evidence="11">Raftlin, lipid raft linker 1a</fullName>
    </recommendedName>
</protein>
<keyword evidence="5" id="KW-0472">Membrane</keyword>
<dbReference type="InParanoid" id="A0A668AIW0"/>
<keyword evidence="7" id="KW-0449">Lipoprotein</keyword>
<dbReference type="GeneTree" id="ENSGT00530000063609"/>
<dbReference type="PANTHER" id="PTHR17601">
    <property type="entry name" value="RAFTLIN-RELATED"/>
    <property type="match status" value="1"/>
</dbReference>
<evidence type="ECO:0000256" key="2">
    <source>
        <dbReference type="ARBA" id="ARBA00006390"/>
    </source>
</evidence>
<feature type="compositionally biased region" description="Basic and acidic residues" evidence="8">
    <location>
        <begin position="160"/>
        <end position="192"/>
    </location>
</feature>
<reference evidence="9" key="3">
    <citation type="submission" date="2025-09" db="UniProtKB">
        <authorList>
            <consortium name="Ensembl"/>
        </authorList>
    </citation>
    <scope>IDENTIFICATION</scope>
</reference>
<dbReference type="AlphaFoldDB" id="A0A668AIW0"/>
<dbReference type="Pfam" id="PF15250">
    <property type="entry name" value="Raftlin"/>
    <property type="match status" value="1"/>
</dbReference>
<evidence type="ECO:0000256" key="5">
    <source>
        <dbReference type="ARBA" id="ARBA00023136"/>
    </source>
</evidence>
<keyword evidence="6" id="KW-0564">Palmitate</keyword>
<evidence type="ECO:0000256" key="8">
    <source>
        <dbReference type="SAM" id="MobiDB-lite"/>
    </source>
</evidence>
<keyword evidence="10" id="KW-1185">Reference proteome</keyword>
<feature type="compositionally biased region" description="Basic and acidic residues" evidence="8">
    <location>
        <begin position="200"/>
        <end position="222"/>
    </location>
</feature>
<evidence type="ECO:0000256" key="6">
    <source>
        <dbReference type="ARBA" id="ARBA00023139"/>
    </source>
</evidence>
<proteinExistence type="inferred from homology"/>
<dbReference type="GO" id="GO:0005886">
    <property type="term" value="C:plasma membrane"/>
    <property type="evidence" value="ECO:0007669"/>
    <property type="project" value="UniProtKB-SubCell"/>
</dbReference>
<keyword evidence="4" id="KW-0519">Myristate</keyword>
<dbReference type="PANTHER" id="PTHR17601:SF7">
    <property type="entry name" value="RAFTLIN ISOFORM X1"/>
    <property type="match status" value="1"/>
</dbReference>
<keyword evidence="3" id="KW-1003">Cell membrane</keyword>
<reference evidence="9" key="2">
    <citation type="submission" date="2025-08" db="UniProtKB">
        <authorList>
            <consortium name="Ensembl"/>
        </authorList>
    </citation>
    <scope>IDENTIFICATION</scope>
</reference>
<accession>A0A668AIW0</accession>
<comment type="similarity">
    <text evidence="2">Belongs to the raftlin family.</text>
</comment>
<organism evidence="9 10">
    <name type="scientific">Myripristis murdjan</name>
    <name type="common">pinecone soldierfish</name>
    <dbReference type="NCBI Taxonomy" id="586833"/>
    <lineage>
        <taxon>Eukaryota</taxon>
        <taxon>Metazoa</taxon>
        <taxon>Chordata</taxon>
        <taxon>Craniata</taxon>
        <taxon>Vertebrata</taxon>
        <taxon>Euteleostomi</taxon>
        <taxon>Actinopterygii</taxon>
        <taxon>Neopterygii</taxon>
        <taxon>Teleostei</taxon>
        <taxon>Neoteleostei</taxon>
        <taxon>Acanthomorphata</taxon>
        <taxon>Holocentriformes</taxon>
        <taxon>Holocentridae</taxon>
        <taxon>Myripristis</taxon>
    </lineage>
</organism>
<evidence type="ECO:0000313" key="10">
    <source>
        <dbReference type="Proteomes" id="UP000472263"/>
    </source>
</evidence>
<feature type="region of interest" description="Disordered" evidence="8">
    <location>
        <begin position="158"/>
        <end position="239"/>
    </location>
</feature>
<evidence type="ECO:0000313" key="9">
    <source>
        <dbReference type="Ensembl" id="ENSMMDP00005047919.1"/>
    </source>
</evidence>
<name>A0A668AIW0_9TELE</name>
<evidence type="ECO:0000256" key="7">
    <source>
        <dbReference type="ARBA" id="ARBA00023288"/>
    </source>
</evidence>
<dbReference type="InterPro" id="IPR028169">
    <property type="entry name" value="Raftlin"/>
</dbReference>
<dbReference type="Proteomes" id="UP000472263">
    <property type="component" value="Chromosome 11"/>
</dbReference>
<sequence>MQLFALYNHTGELNSSLRFYALRVPLRVQKEAGLTTEVDAHWLDHMTQHFTNGAHLIDGFFHLGDDNDSVFIFQSSAEDTANISYDAIVVEQWTVVDGVVVRTDYIPLLQSLAPYGWRLMCVLPTPIVKTNRYSHNSLLQNCLKHVYLISDVEPQGSQQGKEKLCRRNTGEGEREHIPRDGERDGKAGEKHQRTGGRRRERGEEERGQGRGREPSERRRGETRGSASKGLLATNRGRGF</sequence>
<evidence type="ECO:0000256" key="3">
    <source>
        <dbReference type="ARBA" id="ARBA00022475"/>
    </source>
</evidence>
<evidence type="ECO:0000256" key="1">
    <source>
        <dbReference type="ARBA" id="ARBA00004193"/>
    </source>
</evidence>
<evidence type="ECO:0008006" key="11">
    <source>
        <dbReference type="Google" id="ProtNLM"/>
    </source>
</evidence>
<evidence type="ECO:0000256" key="4">
    <source>
        <dbReference type="ARBA" id="ARBA00022707"/>
    </source>
</evidence>
<dbReference type="Ensembl" id="ENSMMDT00005048867.1">
    <property type="protein sequence ID" value="ENSMMDP00005047919.1"/>
    <property type="gene ID" value="ENSMMDG00005021821.1"/>
</dbReference>
<comment type="subcellular location">
    <subcellularLocation>
        <location evidence="1">Cell membrane</location>
        <topology evidence="1">Lipid-anchor</topology>
    </subcellularLocation>
</comment>
<reference evidence="9" key="1">
    <citation type="submission" date="2019-06" db="EMBL/GenBank/DDBJ databases">
        <authorList>
            <consortium name="Wellcome Sanger Institute Data Sharing"/>
        </authorList>
    </citation>
    <scope>NUCLEOTIDE SEQUENCE [LARGE SCALE GENOMIC DNA]</scope>
</reference>